<dbReference type="InterPro" id="IPR016582">
    <property type="entry name" value="OHBut_olig_hydro_put"/>
</dbReference>
<keyword evidence="3" id="KW-1185">Reference proteome</keyword>
<dbReference type="GO" id="GO:0047989">
    <property type="term" value="F:hydroxybutyrate-dimer hydrolase activity"/>
    <property type="evidence" value="ECO:0007669"/>
    <property type="project" value="InterPro"/>
</dbReference>
<dbReference type="InterPro" id="IPR029058">
    <property type="entry name" value="AB_hydrolase_fold"/>
</dbReference>
<organism evidence="2 3">
    <name type="scientific">Dyella thiooxydans</name>
    <dbReference type="NCBI Taxonomy" id="445710"/>
    <lineage>
        <taxon>Bacteria</taxon>
        <taxon>Pseudomonadati</taxon>
        <taxon>Pseudomonadota</taxon>
        <taxon>Gammaproteobacteria</taxon>
        <taxon>Lysobacterales</taxon>
        <taxon>Rhodanobacteraceae</taxon>
        <taxon>Dyella</taxon>
    </lineage>
</organism>
<evidence type="ECO:0000313" key="3">
    <source>
        <dbReference type="Proteomes" id="UP000077255"/>
    </source>
</evidence>
<dbReference type="EMBL" id="CP014841">
    <property type="protein sequence ID" value="AND67657.1"/>
    <property type="molecule type" value="Genomic_DNA"/>
</dbReference>
<evidence type="ECO:0000313" key="2">
    <source>
        <dbReference type="EMBL" id="AND67657.1"/>
    </source>
</evidence>
<dbReference type="KEGG" id="dtx:ATSB10_02030"/>
<dbReference type="SUPFAM" id="SSF53474">
    <property type="entry name" value="alpha/beta-Hydrolases"/>
    <property type="match status" value="1"/>
</dbReference>
<dbReference type="GO" id="GO:0019605">
    <property type="term" value="P:butyrate metabolic process"/>
    <property type="evidence" value="ECO:0007669"/>
    <property type="project" value="InterPro"/>
</dbReference>
<dbReference type="Gene3D" id="3.40.50.1820">
    <property type="entry name" value="alpha/beta hydrolase"/>
    <property type="match status" value="1"/>
</dbReference>
<gene>
    <name evidence="2" type="ORF">ATSB10_02030</name>
</gene>
<protein>
    <submittedName>
        <fullName evidence="2">Hydrogenase</fullName>
    </submittedName>
</protein>
<dbReference type="Proteomes" id="UP000077255">
    <property type="component" value="Chromosome"/>
</dbReference>
<dbReference type="Pfam" id="PF10605">
    <property type="entry name" value="3HBOH"/>
    <property type="match status" value="1"/>
</dbReference>
<dbReference type="ESTHER" id="9gamm-a0a160mxx0">
    <property type="family name" value="OHBut_olig_hydro_put"/>
</dbReference>
<evidence type="ECO:0000256" key="1">
    <source>
        <dbReference type="ARBA" id="ARBA00022801"/>
    </source>
</evidence>
<reference evidence="2 3" key="1">
    <citation type="submission" date="2016-02" db="EMBL/GenBank/DDBJ databases">
        <title>Complete genome sequencing and analysis of ATSB10, Dyella thiooxydans isolated from rhizosphere soil of sunflower (Helianthus annuus L.).</title>
        <authorList>
            <person name="Lee Y."/>
            <person name="Hwangbo K."/>
            <person name="Chung H."/>
            <person name="Yoo J."/>
            <person name="Kim K.Y."/>
            <person name="Sa T.M."/>
            <person name="Um Y."/>
            <person name="Madhaiyan M."/>
        </authorList>
    </citation>
    <scope>NUCLEOTIDE SEQUENCE [LARGE SCALE GENOMIC DNA]</scope>
    <source>
        <strain evidence="2 3">ATSB10</strain>
    </source>
</reference>
<dbReference type="PATRIC" id="fig|445710.3.peg.201"/>
<dbReference type="STRING" id="445710.ATSB10_02030"/>
<dbReference type="GO" id="GO:0005615">
    <property type="term" value="C:extracellular space"/>
    <property type="evidence" value="ECO:0007669"/>
    <property type="project" value="InterPro"/>
</dbReference>
<proteinExistence type="predicted"/>
<accession>A0A160MXX0</accession>
<dbReference type="AlphaFoldDB" id="A0A160MXX0"/>
<name>A0A160MXX0_9GAMM</name>
<keyword evidence="1" id="KW-0378">Hydrolase</keyword>
<sequence length="648" mass="68081">MAAAGPGRPRHVPAHAVHRHGLSYDGGQAGGCYGARMNLRTFCLPLLALALPACAALPSPPEAAMTHPGFLVGDVRVTDHRDHDDLLSAGLGLAGLAGAPSPIADPEHPTSAELRRRAIQTNWKGIADLGPLGGYGTVYGGVPNVPGREYQAFARVPGASQPHRVLLQVPDHFDPVHRCLVVAPSSGSRGVYGAISLAGAWGLPKGCAVAYTDKGTGPGYFNYADDSGVQLDGTRAKRGEAVLEFEPQPAPADAGIAVKQMHSGDNPEADWGRDVIQAAQFGLAMLDRAFPGQAPFTPQNTRIIATGLSNGGGAVLQAAGLDDAHLFAGVVALEPNVYVAGHGRPMYDYATEAAIWLPCALTSPRFARVPFGRAPDGSVPPAWIQRCASLHTDGRLPGATVAAQGEAAYERLRSHGWTDEAMATAASTTAFDLWRVIAAGYASSYARTGAIDMPCGFHYVTIDKDNHPAPAGAATRASWWADGSGIPPGNGIALRGGMDHSDDPTLAGLDCLRNLWTGDGSEARTLHASIAATAVKLPRADLPLWVLHGAGDGLLPTAFSSEPYIAWLRSEGRAPLYWRVPYAQHFDAFLAVPGFGAAHVPLMPYGYAALDRMWAHLFEGASWPKALPTPAASARGEGMLRREMLDLP</sequence>